<keyword evidence="4 7" id="KW-0378">Hydrolase</keyword>
<keyword evidence="8" id="KW-0732">Signal</keyword>
<evidence type="ECO:0000256" key="5">
    <source>
        <dbReference type="ARBA" id="ARBA00022833"/>
    </source>
</evidence>
<keyword evidence="11" id="KW-1185">Reference proteome</keyword>
<protein>
    <submittedName>
        <fullName evidence="10">Peptidase M3</fullName>
    </submittedName>
</protein>
<name>A0A437H0G7_9SPHN</name>
<dbReference type="InterPro" id="IPR024077">
    <property type="entry name" value="Neurolysin/TOP_dom2"/>
</dbReference>
<dbReference type="EMBL" id="RXOL01000001">
    <property type="protein sequence ID" value="RVQ69125.1"/>
    <property type="molecule type" value="Genomic_DNA"/>
</dbReference>
<evidence type="ECO:0000313" key="11">
    <source>
        <dbReference type="Proteomes" id="UP000283003"/>
    </source>
</evidence>
<organism evidence="10 11">
    <name type="scientific">Croceicoccus ponticola</name>
    <dbReference type="NCBI Taxonomy" id="2217664"/>
    <lineage>
        <taxon>Bacteria</taxon>
        <taxon>Pseudomonadati</taxon>
        <taxon>Pseudomonadota</taxon>
        <taxon>Alphaproteobacteria</taxon>
        <taxon>Sphingomonadales</taxon>
        <taxon>Erythrobacteraceae</taxon>
        <taxon>Croceicoccus</taxon>
    </lineage>
</organism>
<keyword evidence="6 7" id="KW-0482">Metalloprotease</keyword>
<dbReference type="InterPro" id="IPR024079">
    <property type="entry name" value="MetalloPept_cat_dom_sf"/>
</dbReference>
<dbReference type="RefSeq" id="WP_127611315.1">
    <property type="nucleotide sequence ID" value="NZ_RXOL01000001.1"/>
</dbReference>
<proteinExistence type="inferred from homology"/>
<dbReference type="CDD" id="cd06455">
    <property type="entry name" value="M3A_TOP"/>
    <property type="match status" value="1"/>
</dbReference>
<feature type="domain" description="Peptidase M3A/M3B catalytic" evidence="9">
    <location>
        <begin position="236"/>
        <end position="667"/>
    </location>
</feature>
<evidence type="ECO:0000256" key="2">
    <source>
        <dbReference type="ARBA" id="ARBA00022670"/>
    </source>
</evidence>
<dbReference type="AlphaFoldDB" id="A0A437H0G7"/>
<keyword evidence="5 7" id="KW-0862">Zinc</keyword>
<keyword evidence="2 7" id="KW-0645">Protease</keyword>
<reference evidence="10 11" key="1">
    <citation type="submission" date="2018-12" db="EMBL/GenBank/DDBJ databases">
        <title>Croceicoccus ponticola sp. nov., a lipolytic bacterium isolated from seawater.</title>
        <authorList>
            <person name="Yoon J.-H."/>
        </authorList>
    </citation>
    <scope>NUCLEOTIDE SEQUENCE [LARGE SCALE GENOMIC DNA]</scope>
    <source>
        <strain evidence="10 11">GM-16</strain>
    </source>
</reference>
<evidence type="ECO:0000256" key="7">
    <source>
        <dbReference type="RuleBase" id="RU003435"/>
    </source>
</evidence>
<accession>A0A437H0G7</accession>
<comment type="caution">
    <text evidence="10">The sequence shown here is derived from an EMBL/GenBank/DDBJ whole genome shotgun (WGS) entry which is preliminary data.</text>
</comment>
<comment type="cofactor">
    <cofactor evidence="7">
        <name>Zn(2+)</name>
        <dbReference type="ChEBI" id="CHEBI:29105"/>
    </cofactor>
    <text evidence="7">Binds 1 zinc ion.</text>
</comment>
<evidence type="ECO:0000256" key="4">
    <source>
        <dbReference type="ARBA" id="ARBA00022801"/>
    </source>
</evidence>
<dbReference type="GO" id="GO:0006508">
    <property type="term" value="P:proteolysis"/>
    <property type="evidence" value="ECO:0007669"/>
    <property type="project" value="UniProtKB-KW"/>
</dbReference>
<comment type="similarity">
    <text evidence="1 7">Belongs to the peptidase M3 family.</text>
</comment>
<evidence type="ECO:0000313" key="10">
    <source>
        <dbReference type="EMBL" id="RVQ69125.1"/>
    </source>
</evidence>
<dbReference type="PANTHER" id="PTHR11804:SF84">
    <property type="entry name" value="SACCHAROLYSIN"/>
    <property type="match status" value="1"/>
</dbReference>
<evidence type="ECO:0000259" key="9">
    <source>
        <dbReference type="Pfam" id="PF01432"/>
    </source>
</evidence>
<dbReference type="Proteomes" id="UP000283003">
    <property type="component" value="Unassembled WGS sequence"/>
</dbReference>
<dbReference type="Pfam" id="PF01432">
    <property type="entry name" value="Peptidase_M3"/>
    <property type="match status" value="1"/>
</dbReference>
<evidence type="ECO:0000256" key="1">
    <source>
        <dbReference type="ARBA" id="ARBA00006040"/>
    </source>
</evidence>
<dbReference type="OrthoDB" id="9773538at2"/>
<feature type="signal peptide" evidence="8">
    <location>
        <begin position="1"/>
        <end position="22"/>
    </location>
</feature>
<evidence type="ECO:0000256" key="8">
    <source>
        <dbReference type="SAM" id="SignalP"/>
    </source>
</evidence>
<keyword evidence="3 7" id="KW-0479">Metal-binding</keyword>
<dbReference type="Gene3D" id="1.10.1370.10">
    <property type="entry name" value="Neurolysin, domain 3"/>
    <property type="match status" value="1"/>
</dbReference>
<dbReference type="Gene3D" id="3.40.390.10">
    <property type="entry name" value="Collagenase (Catalytic Domain)"/>
    <property type="match status" value="1"/>
</dbReference>
<sequence length="673" mass="74189">MSMKYLAASLLAATMLAAPAAAAEGKASPIAADLLAQPGGPGPIAKRCDDYIAGFEKQFTALAKKTGPATVGSTLASYDAIVDLLQSGSGEFALYREVMNTAEERAAASTCEVRIEEADSRLSLSRPVFDRLSAIDASGADTETRNYLAKTLRDYKLGGVALDADKRAKVKALNDEISKLGAEFDRNIAESTGSIKALPSELNGLPADFIAAHPPGPDGLITLTTDYPDYVPVRSYADNDALRERLSRVYNSRAYPQNNEVLKQLFAKRQELAEVMGYPDFASKMLQDRMVDTPEKVKALLDGMVEAALPAAKADYARKQALLDELRPGKQLFRSFDNVWLGEKVKERDYDLDPQELRSYLTYDNTRQGVFDLTERLFGVQVTPWDTPLWHEDAEAYEISENGKVIGRFFLDSHPREGKYKHGNAIPLRAAIVGESIPMAALVMNLPQGGYDTGLMTHDSVKTFFHEFGHLLHMLFGKTNYAGTNMMSVEWDFVEAPSQMLEEWMFDYDTLATFAKNEKGEVIPRELVAKMNKARNFDQGAWFDRQLALSNASLAYHRAPLSDDIDATYREKMEEYDLNGVPDNVHAPAAWGHLNGYAAGYYTYMWSNAVALDLFTRFKAAGLGDVATARAYRELVLAPGGSKPAADLVNDFLGRPVTLDAYRAKMAEAAEAK</sequence>
<dbReference type="InterPro" id="IPR045090">
    <property type="entry name" value="Pept_M3A_M3B"/>
</dbReference>
<dbReference type="SUPFAM" id="SSF55486">
    <property type="entry name" value="Metalloproteases ('zincins'), catalytic domain"/>
    <property type="match status" value="1"/>
</dbReference>
<gene>
    <name evidence="10" type="ORF">EKN06_02645</name>
</gene>
<evidence type="ECO:0000256" key="6">
    <source>
        <dbReference type="ARBA" id="ARBA00023049"/>
    </source>
</evidence>
<dbReference type="Gene3D" id="1.10.1370.40">
    <property type="match status" value="1"/>
</dbReference>
<evidence type="ECO:0000256" key="3">
    <source>
        <dbReference type="ARBA" id="ARBA00022723"/>
    </source>
</evidence>
<dbReference type="GO" id="GO:0006518">
    <property type="term" value="P:peptide metabolic process"/>
    <property type="evidence" value="ECO:0007669"/>
    <property type="project" value="TreeGrafter"/>
</dbReference>
<feature type="chain" id="PRO_5019311402" evidence="8">
    <location>
        <begin position="23"/>
        <end position="673"/>
    </location>
</feature>
<dbReference type="GO" id="GO:0046872">
    <property type="term" value="F:metal ion binding"/>
    <property type="evidence" value="ECO:0007669"/>
    <property type="project" value="UniProtKB-UniRule"/>
</dbReference>
<dbReference type="InterPro" id="IPR001567">
    <property type="entry name" value="Pept_M3A_M3B_dom"/>
</dbReference>
<dbReference type="GO" id="GO:0004222">
    <property type="term" value="F:metalloendopeptidase activity"/>
    <property type="evidence" value="ECO:0007669"/>
    <property type="project" value="InterPro"/>
</dbReference>
<dbReference type="PANTHER" id="PTHR11804">
    <property type="entry name" value="PROTEASE M3 THIMET OLIGOPEPTIDASE-RELATED"/>
    <property type="match status" value="1"/>
</dbReference>